<name>A0ABU0PE55_9MICO</name>
<proteinExistence type="predicted"/>
<dbReference type="Proteomes" id="UP001239085">
    <property type="component" value="Unassembled WGS sequence"/>
</dbReference>
<evidence type="ECO:0008006" key="3">
    <source>
        <dbReference type="Google" id="ProtNLM"/>
    </source>
</evidence>
<organism evidence="1 2">
    <name type="scientific">Microbacterium murale</name>
    <dbReference type="NCBI Taxonomy" id="1081040"/>
    <lineage>
        <taxon>Bacteria</taxon>
        <taxon>Bacillati</taxon>
        <taxon>Actinomycetota</taxon>
        <taxon>Actinomycetes</taxon>
        <taxon>Micrococcales</taxon>
        <taxon>Microbacteriaceae</taxon>
        <taxon>Microbacterium</taxon>
    </lineage>
</organism>
<gene>
    <name evidence="1" type="ORF">QFZ46_003763</name>
</gene>
<keyword evidence="2" id="KW-1185">Reference proteome</keyword>
<evidence type="ECO:0000313" key="2">
    <source>
        <dbReference type="Proteomes" id="UP001239085"/>
    </source>
</evidence>
<comment type="caution">
    <text evidence="1">The sequence shown here is derived from an EMBL/GenBank/DDBJ whole genome shotgun (WGS) entry which is preliminary data.</text>
</comment>
<dbReference type="RefSeq" id="WP_307364023.1">
    <property type="nucleotide sequence ID" value="NZ_JAUSXK010000001.1"/>
</dbReference>
<protein>
    <recommendedName>
        <fullName evidence="3">Fibronectin type III domain-containing protein</fullName>
    </recommendedName>
</protein>
<accession>A0ABU0PE55</accession>
<evidence type="ECO:0000313" key="1">
    <source>
        <dbReference type="EMBL" id="MDQ0645603.1"/>
    </source>
</evidence>
<reference evidence="1 2" key="1">
    <citation type="submission" date="2023-07" db="EMBL/GenBank/DDBJ databases">
        <title>Comparative genomics of wheat-associated soil bacteria to identify genetic determinants of phenazine resistance.</title>
        <authorList>
            <person name="Mouncey N."/>
        </authorList>
    </citation>
    <scope>NUCLEOTIDE SEQUENCE [LARGE SCALE GENOMIC DNA]</scope>
    <source>
        <strain evidence="1 2">W2I7</strain>
    </source>
</reference>
<dbReference type="EMBL" id="JAUSXK010000001">
    <property type="protein sequence ID" value="MDQ0645603.1"/>
    <property type="molecule type" value="Genomic_DNA"/>
</dbReference>
<sequence>MSNQPLPRYVTSALIEVEGGSITVTWGLGEVIPGEIEYFGYGIDYYGVDGNGGKRYGVRFHEQATAHVFEWSSATQANYTSASITHTDERIVVFYPDASIGLEDVGTIQAFSHVNGADIQTGIPVTLMR</sequence>